<proteinExistence type="predicted"/>
<dbReference type="AlphaFoldDB" id="A0A3B0J0W1"/>
<organism evidence="1">
    <name type="scientific">Wolbachia endosymbiont of Aleurodicus floccissimus</name>
    <dbReference type="NCBI Taxonomy" id="2152762"/>
    <lineage>
        <taxon>Bacteria</taxon>
        <taxon>Pseudomonadati</taxon>
        <taxon>Pseudomonadota</taxon>
        <taxon>Alphaproteobacteria</taxon>
        <taxon>Rickettsiales</taxon>
        <taxon>Anaplasmataceae</taxon>
        <taxon>Wolbachieae</taxon>
        <taxon>Wolbachia</taxon>
    </lineage>
</organism>
<reference evidence="1" key="1">
    <citation type="submission" date="2018-04" db="EMBL/GenBank/DDBJ databases">
        <authorList>
            <person name="Go L.Y."/>
            <person name="Mitchell J.A."/>
        </authorList>
    </citation>
    <scope>NUCLEOTIDE SEQUENCE</scope>
    <source>
        <strain evidence="1">WBAF</strain>
    </source>
</reference>
<evidence type="ECO:0000313" key="1">
    <source>
        <dbReference type="EMBL" id="SPP34135.1"/>
    </source>
</evidence>
<dbReference type="EMBL" id="OUNF01000229">
    <property type="protein sequence ID" value="SPP34135.1"/>
    <property type="molecule type" value="Genomic_DNA"/>
</dbReference>
<accession>A0A3B0J0W1</accession>
<sequence length="69" mass="8357">MVESIRKQDKKLDTNNAKESFYKYRESSYRTQWGMAFEQSLYLEQNKDNPRGKLLNLNIEATYYNKRIV</sequence>
<name>A0A3B0J0W1_9RICK</name>
<gene>
    <name evidence="1" type="ORF">WBAF_0891</name>
</gene>
<protein>
    <submittedName>
        <fullName evidence="1">Uncharacterized protein</fullName>
    </submittedName>
</protein>